<name>A0A371PUH4_STRIH</name>
<evidence type="ECO:0000313" key="2">
    <source>
        <dbReference type="EMBL" id="REK86132.1"/>
    </source>
</evidence>
<dbReference type="InterPro" id="IPR025736">
    <property type="entry name" value="PucR_C-HTH_dom"/>
</dbReference>
<dbReference type="InterPro" id="IPR051448">
    <property type="entry name" value="CdaR-like_regulators"/>
</dbReference>
<keyword evidence="3" id="KW-1185">Reference proteome</keyword>
<dbReference type="Proteomes" id="UP000262477">
    <property type="component" value="Unassembled WGS sequence"/>
</dbReference>
<sequence length="148" mass="16285">RPVVVVGTAGDWAAAGPGLRHAAEAAAAAQGLPEQPWYDARRLDIELLLWRMREHGEQGVLTDFVERAIGPLLAHDRSARQPLLPTLEAYLASAGRKAETARDLNVNRQTLYDRLARIAQLLGTDLDDPQTVLGLRLALRARRHTDKA</sequence>
<dbReference type="RefSeq" id="WP_181923998.1">
    <property type="nucleotide sequence ID" value="NZ_QUAC01000342.1"/>
</dbReference>
<protein>
    <submittedName>
        <fullName evidence="2">PucR family transcriptional regulator</fullName>
    </submittedName>
</protein>
<dbReference type="EMBL" id="QUAC01000342">
    <property type="protein sequence ID" value="REK86132.1"/>
    <property type="molecule type" value="Genomic_DNA"/>
</dbReference>
<dbReference type="Pfam" id="PF13556">
    <property type="entry name" value="HTH_30"/>
    <property type="match status" value="1"/>
</dbReference>
<feature type="non-terminal residue" evidence="2">
    <location>
        <position position="1"/>
    </location>
</feature>
<comment type="caution">
    <text evidence="2">The sequence shown here is derived from an EMBL/GenBank/DDBJ whole genome shotgun (WGS) entry which is preliminary data.</text>
</comment>
<dbReference type="PANTHER" id="PTHR33744:SF1">
    <property type="entry name" value="DNA-BINDING TRANSCRIPTIONAL ACTIVATOR ADER"/>
    <property type="match status" value="1"/>
</dbReference>
<dbReference type="AlphaFoldDB" id="A0A371PUH4"/>
<dbReference type="Gene3D" id="1.10.10.2840">
    <property type="entry name" value="PucR C-terminal helix-turn-helix domain"/>
    <property type="match status" value="1"/>
</dbReference>
<dbReference type="PANTHER" id="PTHR33744">
    <property type="entry name" value="CARBOHYDRATE DIACID REGULATOR"/>
    <property type="match status" value="1"/>
</dbReference>
<accession>A0A371PUH4</accession>
<organism evidence="2 3">
    <name type="scientific">Streptomyces inhibens</name>
    <dbReference type="NCBI Taxonomy" id="2293571"/>
    <lineage>
        <taxon>Bacteria</taxon>
        <taxon>Bacillati</taxon>
        <taxon>Actinomycetota</taxon>
        <taxon>Actinomycetes</taxon>
        <taxon>Kitasatosporales</taxon>
        <taxon>Streptomycetaceae</taxon>
        <taxon>Streptomyces</taxon>
    </lineage>
</organism>
<proteinExistence type="predicted"/>
<gene>
    <name evidence="2" type="ORF">DY245_34210</name>
</gene>
<dbReference type="InterPro" id="IPR042070">
    <property type="entry name" value="PucR_C-HTH_sf"/>
</dbReference>
<reference evidence="2 3" key="1">
    <citation type="submission" date="2018-08" db="EMBL/GenBank/DDBJ databases">
        <title>Streptomyces NEAU-D10 sp. nov., a novel Actinomycete isolated from soil.</title>
        <authorList>
            <person name="Jin L."/>
        </authorList>
    </citation>
    <scope>NUCLEOTIDE SEQUENCE [LARGE SCALE GENOMIC DNA]</scope>
    <source>
        <strain evidence="2 3">NEAU-D10</strain>
    </source>
</reference>
<feature type="domain" description="PucR C-terminal helix-turn-helix" evidence="1">
    <location>
        <begin position="83"/>
        <end position="141"/>
    </location>
</feature>
<evidence type="ECO:0000259" key="1">
    <source>
        <dbReference type="Pfam" id="PF13556"/>
    </source>
</evidence>
<evidence type="ECO:0000313" key="3">
    <source>
        <dbReference type="Proteomes" id="UP000262477"/>
    </source>
</evidence>